<evidence type="ECO:0000259" key="12">
    <source>
        <dbReference type="PROSITE" id="PS50893"/>
    </source>
</evidence>
<evidence type="ECO:0000256" key="2">
    <source>
        <dbReference type="ARBA" id="ARBA00022741"/>
    </source>
</evidence>
<feature type="compositionally biased region" description="Low complexity" evidence="11">
    <location>
        <begin position="279"/>
        <end position="290"/>
    </location>
</feature>
<dbReference type="SMART" id="SM00382">
    <property type="entry name" value="AAA"/>
    <property type="match status" value="1"/>
</dbReference>
<dbReference type="InterPro" id="IPR017871">
    <property type="entry name" value="ABC_transporter-like_CS"/>
</dbReference>
<dbReference type="InterPro" id="IPR003439">
    <property type="entry name" value="ABC_transporter-like_ATP-bd"/>
</dbReference>
<keyword evidence="4" id="KW-1278">Translocase</keyword>
<accession>A0A7J9SHQ5</accession>
<gene>
    <name evidence="13" type="ORF">H5V44_08095</name>
</gene>
<dbReference type="AlphaFoldDB" id="A0A7J9SHQ5"/>
<dbReference type="FunFam" id="3.40.50.300:FF:000134">
    <property type="entry name" value="Iron-enterobactin ABC transporter ATP-binding protein"/>
    <property type="match status" value="1"/>
</dbReference>
<sequence>MTADRSPPGDPLLAVDGLRVRLGGATVLDNVDATADRGRFVGLVGPNGAGKTTLLRTIAGAITPDEGRVTVDGERIHDLSSKAASRLVATVPQDTTVAFEFDVRTVIEMGRNPHRSRFGGWTESDAAAVDRALDRTDTRQFADRPVTSLSGGERQRVLLARALAQDAPVLLLDEPTGSLDINHQVRTLDLVSDLVSGGRTALAAVHDLDLAARYCDDLLLLSGGRVVAAGPPASVLTESVLRDVFGADAVVSENPVTGTVSVTALGDGETAGRNPGVASRPRSGSDGSGG</sequence>
<dbReference type="PANTHER" id="PTHR42794">
    <property type="entry name" value="HEMIN IMPORT ATP-BINDING PROTEIN HMUV"/>
    <property type="match status" value="1"/>
</dbReference>
<keyword evidence="2" id="KW-0547">Nucleotide-binding</keyword>
<dbReference type="Pfam" id="PF00005">
    <property type="entry name" value="ABC_tran"/>
    <property type="match status" value="1"/>
</dbReference>
<dbReference type="GO" id="GO:0016887">
    <property type="term" value="F:ATP hydrolysis activity"/>
    <property type="evidence" value="ECO:0007669"/>
    <property type="project" value="InterPro"/>
</dbReference>
<evidence type="ECO:0000256" key="7">
    <source>
        <dbReference type="ARBA" id="ARBA00064420"/>
    </source>
</evidence>
<comment type="caution">
    <text evidence="13">The sequence shown here is derived from an EMBL/GenBank/DDBJ whole genome shotgun (WGS) entry which is preliminary data.</text>
</comment>
<dbReference type="SUPFAM" id="SSF52540">
    <property type="entry name" value="P-loop containing nucleoside triphosphate hydrolases"/>
    <property type="match status" value="1"/>
</dbReference>
<evidence type="ECO:0000313" key="14">
    <source>
        <dbReference type="Proteomes" id="UP000546257"/>
    </source>
</evidence>
<comment type="function">
    <text evidence="6">Required for corrinoid utilization. Probably part of the ABC transporter complex BtuCDF involved in cobalamin (vitamin B12) import. Probably responsible for energy coupling to the transport system.</text>
</comment>
<evidence type="ECO:0000256" key="11">
    <source>
        <dbReference type="SAM" id="MobiDB-lite"/>
    </source>
</evidence>
<keyword evidence="1" id="KW-0813">Transport</keyword>
<dbReference type="InterPro" id="IPR027417">
    <property type="entry name" value="P-loop_NTPase"/>
</dbReference>
<dbReference type="EC" id="7.6.2.8" evidence="8"/>
<dbReference type="EMBL" id="JACKXD010000002">
    <property type="protein sequence ID" value="MBB6646248.1"/>
    <property type="molecule type" value="Genomic_DNA"/>
</dbReference>
<protein>
    <recommendedName>
        <fullName evidence="9">Cobalamin import ATP-binding protein BtuD</fullName>
        <ecNumber evidence="8">7.6.2.8</ecNumber>
    </recommendedName>
    <alternativeName>
        <fullName evidence="10">Vitamin B12-transporting ATPase</fullName>
    </alternativeName>
</protein>
<dbReference type="Proteomes" id="UP000546257">
    <property type="component" value="Unassembled WGS sequence"/>
</dbReference>
<feature type="region of interest" description="Disordered" evidence="11">
    <location>
        <begin position="262"/>
        <end position="290"/>
    </location>
</feature>
<dbReference type="CDD" id="cd03214">
    <property type="entry name" value="ABC_Iron-Siderophores_B12_Hemin"/>
    <property type="match status" value="1"/>
</dbReference>
<name>A0A7J9SHQ5_9EURY</name>
<dbReference type="GO" id="GO:0015420">
    <property type="term" value="F:ABC-type vitamin B12 transporter activity"/>
    <property type="evidence" value="ECO:0007669"/>
    <property type="project" value="UniProtKB-EC"/>
</dbReference>
<keyword evidence="3 13" id="KW-0067">ATP-binding</keyword>
<feature type="domain" description="ABC transporter" evidence="12">
    <location>
        <begin position="13"/>
        <end position="248"/>
    </location>
</feature>
<dbReference type="GO" id="GO:0005524">
    <property type="term" value="F:ATP binding"/>
    <property type="evidence" value="ECO:0007669"/>
    <property type="project" value="UniProtKB-KW"/>
</dbReference>
<evidence type="ECO:0000256" key="6">
    <source>
        <dbReference type="ARBA" id="ARBA00058960"/>
    </source>
</evidence>
<evidence type="ECO:0000256" key="9">
    <source>
        <dbReference type="ARBA" id="ARBA00073649"/>
    </source>
</evidence>
<evidence type="ECO:0000256" key="3">
    <source>
        <dbReference type="ARBA" id="ARBA00022840"/>
    </source>
</evidence>
<evidence type="ECO:0000313" key="13">
    <source>
        <dbReference type="EMBL" id="MBB6646248.1"/>
    </source>
</evidence>
<keyword evidence="14" id="KW-1185">Reference proteome</keyword>
<comment type="subunit">
    <text evidence="7">The complex is composed of two ATP-binding proteins (BtuD), two transmembrane proteins (BtuC) and a solute-binding protein (BtuF).</text>
</comment>
<dbReference type="PROSITE" id="PS50893">
    <property type="entry name" value="ABC_TRANSPORTER_2"/>
    <property type="match status" value="1"/>
</dbReference>
<reference evidence="13 14" key="1">
    <citation type="submission" date="2020-08" db="EMBL/GenBank/DDBJ databases">
        <authorList>
            <person name="Seo M.-J."/>
        </authorList>
    </citation>
    <scope>NUCLEOTIDE SEQUENCE [LARGE SCALE GENOMIC DNA]</scope>
    <source>
        <strain evidence="13 14">MBLA0160</strain>
    </source>
</reference>
<dbReference type="Gene3D" id="3.40.50.300">
    <property type="entry name" value="P-loop containing nucleotide triphosphate hydrolases"/>
    <property type="match status" value="1"/>
</dbReference>
<evidence type="ECO:0000256" key="8">
    <source>
        <dbReference type="ARBA" id="ARBA00066387"/>
    </source>
</evidence>
<evidence type="ECO:0000256" key="5">
    <source>
        <dbReference type="ARBA" id="ARBA00050590"/>
    </source>
</evidence>
<evidence type="ECO:0000256" key="4">
    <source>
        <dbReference type="ARBA" id="ARBA00022967"/>
    </source>
</evidence>
<evidence type="ECO:0000256" key="1">
    <source>
        <dbReference type="ARBA" id="ARBA00022448"/>
    </source>
</evidence>
<dbReference type="PANTHER" id="PTHR42794:SF1">
    <property type="entry name" value="HEMIN IMPORT ATP-BINDING PROTEIN HMUV"/>
    <property type="match status" value="1"/>
</dbReference>
<dbReference type="InterPro" id="IPR003593">
    <property type="entry name" value="AAA+_ATPase"/>
</dbReference>
<comment type="catalytic activity">
    <reaction evidence="5">
        <text>an R-cob(III)alamin(out) + ATP + H2O = an R-cob(III)alamin(in) + ADP + phosphate + H(+)</text>
        <dbReference type="Rhea" id="RHEA:17873"/>
        <dbReference type="ChEBI" id="CHEBI:15377"/>
        <dbReference type="ChEBI" id="CHEBI:15378"/>
        <dbReference type="ChEBI" id="CHEBI:30616"/>
        <dbReference type="ChEBI" id="CHEBI:43474"/>
        <dbReference type="ChEBI" id="CHEBI:140785"/>
        <dbReference type="ChEBI" id="CHEBI:456216"/>
        <dbReference type="EC" id="7.6.2.8"/>
    </reaction>
</comment>
<evidence type="ECO:0000256" key="10">
    <source>
        <dbReference type="ARBA" id="ARBA00077139"/>
    </source>
</evidence>
<dbReference type="PROSITE" id="PS00211">
    <property type="entry name" value="ABC_TRANSPORTER_1"/>
    <property type="match status" value="1"/>
</dbReference>
<proteinExistence type="predicted"/>
<organism evidence="13 14">
    <name type="scientific">Halobellus ruber</name>
    <dbReference type="NCBI Taxonomy" id="2761102"/>
    <lineage>
        <taxon>Archaea</taxon>
        <taxon>Methanobacteriati</taxon>
        <taxon>Methanobacteriota</taxon>
        <taxon>Stenosarchaea group</taxon>
        <taxon>Halobacteria</taxon>
        <taxon>Halobacteriales</taxon>
        <taxon>Haloferacaceae</taxon>
        <taxon>Halobellus</taxon>
    </lineage>
</organism>